<dbReference type="InterPro" id="IPR003594">
    <property type="entry name" value="HATPase_dom"/>
</dbReference>
<dbReference type="AlphaFoldDB" id="A0A853JJR2"/>
<sequence length="674" mass="75557">MKKHKELGMLERYFLLGGMALIILASATVAFYYYYATVHYSEDMYYEKAKASATFAADMAGGVHLGQYLNGGEEDKAYMNLLEKLKDICRKADIKYIYYSVPNKEKNTIEQILVASDGVVPKGHHYTVQIDPNDTVSRKNYDAIVRVYDGRSLEERAFISNEAGNVMTAYVAVYQDGRIAAVAGVDISMDTILSSVRDNTIRIAGGIIAFFAVFVVIYLYFIRRVFIKPVHQLSIMMAHFIRREEGNASPDYTPSTIQGVGEINNMVGAFNTMKADIREYTRDLSAITAERERIRTELELAAKIQLSNLPAPLPPTRQIELYTLMKPAREVGGDFYDYFMIDERYMALVMADVAGKGIPAALFMMKTKTLIGDSSTSQRDPSVIMTNANNALSKKNDESIFVTVFLGILDIETGHLVYTNAGHTPPFICDKKGCRVVDQGHDFVLGGMEGMAYQNYSLDLKPGDRLFLYTDGVTESFSRSEELFGEERLSEALEETISLNGEDMLANLYNKICDFSEGVEQSDDITMFVLDYRRNSETVQLELPADISCLNEAKSFVEKQLSKTGADEKIKSECELIVEEVFVNICSYAYEDEGKVIIVCGTSADRFSLTFIDSGKSFNPLEQPVSDINALAEEREIGGLGIFLIRELSDEISYSHENELNRLMIVKRIADIEE</sequence>
<dbReference type="Gene3D" id="3.60.40.10">
    <property type="entry name" value="PPM-type phosphatase domain"/>
    <property type="match status" value="1"/>
</dbReference>
<feature type="transmembrane region" description="Helical" evidence="2">
    <location>
        <begin position="203"/>
        <end position="222"/>
    </location>
</feature>
<dbReference type="RefSeq" id="WP_180492822.1">
    <property type="nucleotide sequence ID" value="NZ_CAUFHM010000009.1"/>
</dbReference>
<keyword evidence="1" id="KW-0378">Hydrolase</keyword>
<protein>
    <submittedName>
        <fullName evidence="4">SpoIIE family protein phosphatase</fullName>
    </submittedName>
</protein>
<dbReference type="Pfam" id="PF13581">
    <property type="entry name" value="HATPase_c_2"/>
    <property type="match status" value="1"/>
</dbReference>
<dbReference type="SUPFAM" id="SSF55874">
    <property type="entry name" value="ATPase domain of HSP90 chaperone/DNA topoisomerase II/histidine kinase"/>
    <property type="match status" value="1"/>
</dbReference>
<dbReference type="Gene3D" id="3.30.565.10">
    <property type="entry name" value="Histidine kinase-like ATPase, C-terminal domain"/>
    <property type="match status" value="1"/>
</dbReference>
<keyword evidence="2" id="KW-1133">Transmembrane helix</keyword>
<dbReference type="PANTHER" id="PTHR43156:SF2">
    <property type="entry name" value="STAGE II SPORULATION PROTEIN E"/>
    <property type="match status" value="1"/>
</dbReference>
<evidence type="ECO:0000256" key="1">
    <source>
        <dbReference type="ARBA" id="ARBA00022801"/>
    </source>
</evidence>
<dbReference type="PROSITE" id="PS51746">
    <property type="entry name" value="PPM_2"/>
    <property type="match status" value="1"/>
</dbReference>
<dbReference type="CDD" id="cd16936">
    <property type="entry name" value="HATPase_RsbW-like"/>
    <property type="match status" value="1"/>
</dbReference>
<accession>A0A853JJR2</accession>
<evidence type="ECO:0000259" key="3">
    <source>
        <dbReference type="PROSITE" id="PS51746"/>
    </source>
</evidence>
<dbReference type="InterPro" id="IPR036890">
    <property type="entry name" value="HATPase_C_sf"/>
</dbReference>
<feature type="transmembrane region" description="Helical" evidence="2">
    <location>
        <begin position="12"/>
        <end position="35"/>
    </location>
</feature>
<dbReference type="SMART" id="SM00331">
    <property type="entry name" value="PP2C_SIG"/>
    <property type="match status" value="1"/>
</dbReference>
<evidence type="ECO:0000313" key="4">
    <source>
        <dbReference type="EMBL" id="NZA36965.1"/>
    </source>
</evidence>
<proteinExistence type="predicted"/>
<dbReference type="SUPFAM" id="SSF81606">
    <property type="entry name" value="PP2C-like"/>
    <property type="match status" value="1"/>
</dbReference>
<comment type="caution">
    <text evidence="4">The sequence shown here is derived from an EMBL/GenBank/DDBJ whole genome shotgun (WGS) entry which is preliminary data.</text>
</comment>
<dbReference type="Pfam" id="PF07228">
    <property type="entry name" value="SpoIIE"/>
    <property type="match status" value="1"/>
</dbReference>
<organism evidence="4 5">
    <name type="scientific">Eubacterium callanderi</name>
    <dbReference type="NCBI Taxonomy" id="53442"/>
    <lineage>
        <taxon>Bacteria</taxon>
        <taxon>Bacillati</taxon>
        <taxon>Bacillota</taxon>
        <taxon>Clostridia</taxon>
        <taxon>Eubacteriales</taxon>
        <taxon>Eubacteriaceae</taxon>
        <taxon>Eubacterium</taxon>
    </lineage>
</organism>
<keyword evidence="2" id="KW-0472">Membrane</keyword>
<evidence type="ECO:0000256" key="2">
    <source>
        <dbReference type="SAM" id="Phobius"/>
    </source>
</evidence>
<dbReference type="Gene3D" id="6.10.340.10">
    <property type="match status" value="1"/>
</dbReference>
<evidence type="ECO:0000313" key="5">
    <source>
        <dbReference type="Proteomes" id="UP000586254"/>
    </source>
</evidence>
<dbReference type="InterPro" id="IPR052016">
    <property type="entry name" value="Bact_Sigma-Reg"/>
</dbReference>
<dbReference type="GO" id="GO:0016791">
    <property type="term" value="F:phosphatase activity"/>
    <property type="evidence" value="ECO:0007669"/>
    <property type="project" value="TreeGrafter"/>
</dbReference>
<dbReference type="EMBL" id="JACCKS010000002">
    <property type="protein sequence ID" value="NZA36965.1"/>
    <property type="molecule type" value="Genomic_DNA"/>
</dbReference>
<feature type="domain" description="PPM-type phosphatase" evidence="3">
    <location>
        <begin position="318"/>
        <end position="532"/>
    </location>
</feature>
<dbReference type="InterPro" id="IPR001932">
    <property type="entry name" value="PPM-type_phosphatase-like_dom"/>
</dbReference>
<keyword evidence="2" id="KW-0812">Transmembrane</keyword>
<gene>
    <name evidence="4" type="ORF">H0N91_02120</name>
</gene>
<reference evidence="4 5" key="1">
    <citation type="submission" date="2020-07" db="EMBL/GenBank/DDBJ databases">
        <title>Organ Donor 1.</title>
        <authorList>
            <person name="Marsh A.J."/>
            <person name="Azcarate-Peril M.A."/>
        </authorList>
    </citation>
    <scope>NUCLEOTIDE SEQUENCE [LARGE SCALE GENOMIC DNA]</scope>
    <source>
        <strain evidence="4 5">AMC0717</strain>
    </source>
</reference>
<name>A0A853JJR2_9FIRM</name>
<dbReference type="Proteomes" id="UP000586254">
    <property type="component" value="Unassembled WGS sequence"/>
</dbReference>
<dbReference type="PANTHER" id="PTHR43156">
    <property type="entry name" value="STAGE II SPORULATION PROTEIN E-RELATED"/>
    <property type="match status" value="1"/>
</dbReference>
<dbReference type="InterPro" id="IPR036457">
    <property type="entry name" value="PPM-type-like_dom_sf"/>
</dbReference>